<dbReference type="PANTHER" id="PTHR43619:SF2">
    <property type="entry name" value="S-ADENOSYL-L-METHIONINE-DEPENDENT METHYLTRANSFERASES SUPERFAMILY PROTEIN"/>
    <property type="match status" value="1"/>
</dbReference>
<dbReference type="GeneID" id="20658824"/>
<dbReference type="Gene3D" id="3.40.50.150">
    <property type="entry name" value="Vaccinia Virus protein VP39"/>
    <property type="match status" value="1"/>
</dbReference>
<organism evidence="4 5">
    <name type="scientific">Phytophthora sojae (strain P6497)</name>
    <name type="common">Soybean stem and root rot agent</name>
    <name type="synonym">Phytophthora megasperma f. sp. glycines</name>
    <dbReference type="NCBI Taxonomy" id="1094619"/>
    <lineage>
        <taxon>Eukaryota</taxon>
        <taxon>Sar</taxon>
        <taxon>Stramenopiles</taxon>
        <taxon>Oomycota</taxon>
        <taxon>Peronosporomycetes</taxon>
        <taxon>Peronosporales</taxon>
        <taxon>Peronosporaceae</taxon>
        <taxon>Phytophthora</taxon>
    </lineage>
</organism>
<sequence length="283" mass="32023">MGFVTTYLRAVESARNDSIINDPFAEPLTRKHQPKIEKFLKEVSNKLQSFPDDFIAFRTRYLDEALYHRDPRILQVVILGAGLDARAYRLESLRGCHVLEVDQSGELFEHKAEVMKELHAPLMAQSVDCIVSNLAEAGLETNLMGHGFNPTLPTFWVMEGLIPYIDRAGVVELLKAIDYLSAPGSEFWADIAGRILVDGDEWGERAMKYGEDDPLHGVFSEIPWELEMQVSLKTSGEHFGRHWKPVLARKSKQAVPFFFIVGKKPIPAAVVEQKMKHGLDFED</sequence>
<protein>
    <recommendedName>
        <fullName evidence="6">S-adenosyl-L-methionine-dependent methyltransferase</fullName>
    </recommendedName>
</protein>
<dbReference type="InParanoid" id="G4ZNC5"/>
<evidence type="ECO:0000256" key="1">
    <source>
        <dbReference type="ARBA" id="ARBA00008138"/>
    </source>
</evidence>
<dbReference type="SUPFAM" id="SSF53335">
    <property type="entry name" value="S-adenosyl-L-methionine-dependent methyltransferases"/>
    <property type="match status" value="1"/>
</dbReference>
<dbReference type="Proteomes" id="UP000002640">
    <property type="component" value="Unassembled WGS sequence"/>
</dbReference>
<dbReference type="SMR" id="G4ZNC5"/>
<evidence type="ECO:0000313" key="5">
    <source>
        <dbReference type="Proteomes" id="UP000002640"/>
    </source>
</evidence>
<evidence type="ECO:0000256" key="3">
    <source>
        <dbReference type="ARBA" id="ARBA00022679"/>
    </source>
</evidence>
<dbReference type="Pfam" id="PF04072">
    <property type="entry name" value="LCM"/>
    <property type="match status" value="1"/>
</dbReference>
<dbReference type="GO" id="GO:0032259">
    <property type="term" value="P:methylation"/>
    <property type="evidence" value="ECO:0007669"/>
    <property type="project" value="UniProtKB-KW"/>
</dbReference>
<evidence type="ECO:0000256" key="2">
    <source>
        <dbReference type="ARBA" id="ARBA00022603"/>
    </source>
</evidence>
<dbReference type="InterPro" id="IPR029063">
    <property type="entry name" value="SAM-dependent_MTases_sf"/>
</dbReference>
<dbReference type="RefSeq" id="XP_009529810.1">
    <property type="nucleotide sequence ID" value="XM_009531515.1"/>
</dbReference>
<dbReference type="GO" id="GO:0008168">
    <property type="term" value="F:methyltransferase activity"/>
    <property type="evidence" value="ECO:0007669"/>
    <property type="project" value="UniProtKB-KW"/>
</dbReference>
<evidence type="ECO:0008006" key="6">
    <source>
        <dbReference type="Google" id="ProtNLM"/>
    </source>
</evidence>
<name>G4ZNC5_PHYSP</name>
<evidence type="ECO:0000313" key="4">
    <source>
        <dbReference type="EMBL" id="EGZ16061.1"/>
    </source>
</evidence>
<comment type="similarity">
    <text evidence="1">Belongs to the UPF0677 family.</text>
</comment>
<dbReference type="PANTHER" id="PTHR43619">
    <property type="entry name" value="S-ADENOSYL-L-METHIONINE-DEPENDENT METHYLTRANSFERASE YKTD-RELATED"/>
    <property type="match status" value="1"/>
</dbReference>
<keyword evidence="3" id="KW-0808">Transferase</keyword>
<dbReference type="AlphaFoldDB" id="G4ZNC5"/>
<gene>
    <name evidence="4" type="ORF">PHYSODRAFT_508093</name>
</gene>
<reference evidence="4 5" key="1">
    <citation type="journal article" date="2006" name="Science">
        <title>Phytophthora genome sequences uncover evolutionary origins and mechanisms of pathogenesis.</title>
        <authorList>
            <person name="Tyler B.M."/>
            <person name="Tripathy S."/>
            <person name="Zhang X."/>
            <person name="Dehal P."/>
            <person name="Jiang R.H."/>
            <person name="Aerts A."/>
            <person name="Arredondo F.D."/>
            <person name="Baxter L."/>
            <person name="Bensasson D."/>
            <person name="Beynon J.L."/>
            <person name="Chapman J."/>
            <person name="Damasceno C.M."/>
            <person name="Dorrance A.E."/>
            <person name="Dou D."/>
            <person name="Dickerman A.W."/>
            <person name="Dubchak I.L."/>
            <person name="Garbelotto M."/>
            <person name="Gijzen M."/>
            <person name="Gordon S.G."/>
            <person name="Govers F."/>
            <person name="Grunwald N.J."/>
            <person name="Huang W."/>
            <person name="Ivors K.L."/>
            <person name="Jones R.W."/>
            <person name="Kamoun S."/>
            <person name="Krampis K."/>
            <person name="Lamour K.H."/>
            <person name="Lee M.K."/>
            <person name="McDonald W.H."/>
            <person name="Medina M."/>
            <person name="Meijer H.J."/>
            <person name="Nordberg E.K."/>
            <person name="Maclean D.J."/>
            <person name="Ospina-Giraldo M.D."/>
            <person name="Morris P.F."/>
            <person name="Phuntumart V."/>
            <person name="Putnam N.H."/>
            <person name="Rash S."/>
            <person name="Rose J.K."/>
            <person name="Sakihama Y."/>
            <person name="Salamov A.A."/>
            <person name="Savidor A."/>
            <person name="Scheuring C.F."/>
            <person name="Smith B.M."/>
            <person name="Sobral B.W."/>
            <person name="Terry A."/>
            <person name="Torto-Alalibo T.A."/>
            <person name="Win J."/>
            <person name="Xu Z."/>
            <person name="Zhang H."/>
            <person name="Grigoriev I.V."/>
            <person name="Rokhsar D.S."/>
            <person name="Boore J.L."/>
        </authorList>
    </citation>
    <scope>NUCLEOTIDE SEQUENCE [LARGE SCALE GENOMIC DNA]</scope>
    <source>
        <strain evidence="4 5">P6497</strain>
    </source>
</reference>
<dbReference type="NCBIfam" id="TIGR00027">
    <property type="entry name" value="mthyl_TIGR00027"/>
    <property type="match status" value="1"/>
</dbReference>
<dbReference type="STRING" id="1094619.G4ZNC5"/>
<dbReference type="OMA" id="RQSACQT"/>
<dbReference type="EMBL" id="JH159155">
    <property type="protein sequence ID" value="EGZ16061.1"/>
    <property type="molecule type" value="Genomic_DNA"/>
</dbReference>
<dbReference type="InterPro" id="IPR007213">
    <property type="entry name" value="Ppm1/Ppm2/Tcmp"/>
</dbReference>
<proteinExistence type="inferred from homology"/>
<dbReference type="KEGG" id="psoj:PHYSODRAFT_508093"/>
<dbReference type="InterPro" id="IPR011610">
    <property type="entry name" value="SAM_mthyl_Trfase_ML2640-like"/>
</dbReference>
<keyword evidence="5" id="KW-1185">Reference proteome</keyword>
<keyword evidence="2" id="KW-0489">Methyltransferase</keyword>
<accession>G4ZNC5</accession>